<evidence type="ECO:0000313" key="2">
    <source>
        <dbReference type="WBParaSite" id="Csp11.Scaffold630.g19971.t1"/>
    </source>
</evidence>
<keyword evidence="1" id="KW-1185">Reference proteome</keyword>
<accession>A0A1I7UW89</accession>
<proteinExistence type="predicted"/>
<name>A0A1I7UW89_9PELO</name>
<dbReference type="WBParaSite" id="Csp11.Scaffold630.g19971.t1">
    <property type="protein sequence ID" value="Csp11.Scaffold630.g19971.t1"/>
    <property type="gene ID" value="Csp11.Scaffold630.g19971"/>
</dbReference>
<dbReference type="AlphaFoldDB" id="A0A1I7UW89"/>
<reference evidence="2" key="1">
    <citation type="submission" date="2016-11" db="UniProtKB">
        <authorList>
            <consortium name="WormBaseParasite"/>
        </authorList>
    </citation>
    <scope>IDENTIFICATION</scope>
</reference>
<organism evidence="1 2">
    <name type="scientific">Caenorhabditis tropicalis</name>
    <dbReference type="NCBI Taxonomy" id="1561998"/>
    <lineage>
        <taxon>Eukaryota</taxon>
        <taxon>Metazoa</taxon>
        <taxon>Ecdysozoa</taxon>
        <taxon>Nematoda</taxon>
        <taxon>Chromadorea</taxon>
        <taxon>Rhabditida</taxon>
        <taxon>Rhabditina</taxon>
        <taxon>Rhabditomorpha</taxon>
        <taxon>Rhabditoidea</taxon>
        <taxon>Rhabditidae</taxon>
        <taxon>Peloderinae</taxon>
        <taxon>Caenorhabditis</taxon>
    </lineage>
</organism>
<sequence>MEMRREENDERDKMNKWEIEIRNRKDHEKDLAELILKVVGFTDRRACFYHYGHQHMLYLDYYSNLSNTFGNTETI</sequence>
<evidence type="ECO:0000313" key="1">
    <source>
        <dbReference type="Proteomes" id="UP000095282"/>
    </source>
</evidence>
<dbReference type="Proteomes" id="UP000095282">
    <property type="component" value="Unplaced"/>
</dbReference>
<protein>
    <submittedName>
        <fullName evidence="2">XRN2-binding (XTBD) domain-containing protein</fullName>
    </submittedName>
</protein>